<proteinExistence type="predicted"/>
<comment type="caution">
    <text evidence="1">The sequence shown here is derived from an EMBL/GenBank/DDBJ whole genome shotgun (WGS) entry which is preliminary data.</text>
</comment>
<accession>A0A233SU36</accession>
<evidence type="ECO:0000313" key="1">
    <source>
        <dbReference type="EMBL" id="OXY99133.1"/>
    </source>
</evidence>
<dbReference type="Proteomes" id="UP000215483">
    <property type="component" value="Unassembled WGS sequence"/>
</dbReference>
<dbReference type="EMBL" id="MCGQ01000006">
    <property type="protein sequence ID" value="OXY99133.1"/>
    <property type="molecule type" value="Genomic_DNA"/>
</dbReference>
<gene>
    <name evidence="1" type="ORF">BEK98_03930</name>
</gene>
<dbReference type="SUPFAM" id="SSF52980">
    <property type="entry name" value="Restriction endonuclease-like"/>
    <property type="match status" value="1"/>
</dbReference>
<dbReference type="InterPro" id="IPR011335">
    <property type="entry name" value="Restrct_endonuc-II-like"/>
</dbReference>
<name>A0A233SU36_STRDA</name>
<protein>
    <submittedName>
        <fullName evidence="1">Uncharacterized protein</fullName>
    </submittedName>
</protein>
<reference evidence="1 2" key="1">
    <citation type="submission" date="2016-07" db="EMBL/GenBank/DDBJ databases">
        <title>Draft genome of Streptomyces diastatochromogenes.</title>
        <authorList>
            <person name="Podduturi R."/>
            <person name="Lukassen M.B."/>
            <person name="Clausen N."/>
            <person name="Nielsen J.L."/>
            <person name="Jorgensen N.O."/>
        </authorList>
    </citation>
    <scope>NUCLEOTIDE SEQUENCE [LARGE SCALE GENOMIC DNA]</scope>
    <source>
        <strain evidence="1 2">DSM 40608</strain>
    </source>
</reference>
<keyword evidence="2" id="KW-1185">Reference proteome</keyword>
<organism evidence="1 2">
    <name type="scientific">Streptomyces diastatochromogenes</name>
    <dbReference type="NCBI Taxonomy" id="42236"/>
    <lineage>
        <taxon>Bacteria</taxon>
        <taxon>Bacillati</taxon>
        <taxon>Actinomycetota</taxon>
        <taxon>Actinomycetes</taxon>
        <taxon>Kitasatosporales</taxon>
        <taxon>Streptomycetaceae</taxon>
        <taxon>Streptomyces</taxon>
    </lineage>
</organism>
<dbReference type="AlphaFoldDB" id="A0A233SU36"/>
<sequence>MADALEVVRDRKNRALETEVAQTLRAAGYVVVERIREQDPQRLGVPSLQTEIDVVAGRGADSAIWLIEVKDPADVHVTPEIRRHLDGFYVDRRKPCYATQLQRKLDDLAPYADKVAATLGLPTSAQPRVVKAIFVTRAPVPAGFVGGPFQFHTLRDLVAALDGANP</sequence>
<evidence type="ECO:0000313" key="2">
    <source>
        <dbReference type="Proteomes" id="UP000215483"/>
    </source>
</evidence>